<feature type="signal peptide" evidence="3">
    <location>
        <begin position="1"/>
        <end position="24"/>
    </location>
</feature>
<keyword evidence="5" id="KW-1185">Reference proteome</keyword>
<keyword evidence="2" id="KW-1133">Transmembrane helix</keyword>
<sequence>MKKLPIHFGVLSALTSTIIPFATANVEKTIFLGPPPVNIPTQKPTLSDLNLPSLTPGNSSIRTELDRVFPSGPPDPVAGQATWLLLDNLVPGQRYEVRVCWSAVWSSKEPTSFDLEVFELNAVWGTPELIQSLAEYASTRQPPDSEPEPQPQVHHDTSDETGERSSSVLLLRVLAAADYFTDNAELMMNPPSVLVDLILDPFLLNVLPRSLLPTSGYIVVVAIVTWIVARWTASYLGSITRPRDPAKKQQ</sequence>
<proteinExistence type="predicted"/>
<reference evidence="5" key="1">
    <citation type="journal article" date="2014" name="Genome Announc.">
        <title>Genome sequence and annotation of Acremonium chrysogenum, producer of the beta-lactam antibiotic cephalosporin C.</title>
        <authorList>
            <person name="Terfehr D."/>
            <person name="Dahlmann T.A."/>
            <person name="Specht T."/>
            <person name="Zadra I."/>
            <person name="Kuernsteiner H."/>
            <person name="Kueck U."/>
        </authorList>
    </citation>
    <scope>NUCLEOTIDE SEQUENCE [LARGE SCALE GENOMIC DNA]</scope>
    <source>
        <strain evidence="5">ATCC 11550 / CBS 779.69 / DSM 880 / IAM 14645 / JCM 23072 / IMI 49137</strain>
    </source>
</reference>
<comment type="caution">
    <text evidence="4">The sequence shown here is derived from an EMBL/GenBank/DDBJ whole genome shotgun (WGS) entry which is preliminary data.</text>
</comment>
<dbReference type="InterPro" id="IPR019433">
    <property type="entry name" value="GPI_ManTrfase_II_coact_Pga1"/>
</dbReference>
<keyword evidence="2" id="KW-0812">Transmembrane</keyword>
<dbReference type="PANTHER" id="PTHR28022">
    <property type="entry name" value="GPI MANNOSYLTRANSFERASE 2 SUBUNIT PGA1"/>
    <property type="match status" value="1"/>
</dbReference>
<protein>
    <submittedName>
        <fullName evidence="4">Uncharacterized protein</fullName>
    </submittedName>
</protein>
<dbReference type="GO" id="GO:0031501">
    <property type="term" value="C:mannosyltransferase complex"/>
    <property type="evidence" value="ECO:0007669"/>
    <property type="project" value="TreeGrafter"/>
</dbReference>
<dbReference type="EMBL" id="JPKY01000016">
    <property type="protein sequence ID" value="KFH46786.1"/>
    <property type="molecule type" value="Genomic_DNA"/>
</dbReference>
<feature type="region of interest" description="Disordered" evidence="1">
    <location>
        <begin position="137"/>
        <end position="164"/>
    </location>
</feature>
<dbReference type="PANTHER" id="PTHR28022:SF1">
    <property type="entry name" value="GPI MANNOSYLTRANSFERASE 2 SUBUNIT PGA1"/>
    <property type="match status" value="1"/>
</dbReference>
<feature type="transmembrane region" description="Helical" evidence="2">
    <location>
        <begin position="215"/>
        <end position="233"/>
    </location>
</feature>
<name>A0A086TBQ4_HAPC1</name>
<keyword evidence="2" id="KW-0472">Membrane</keyword>
<organism evidence="4 5">
    <name type="scientific">Hapsidospora chrysogenum (strain ATCC 11550 / CBS 779.69 / DSM 880 / IAM 14645 / JCM 23072 / IMI 49137)</name>
    <name type="common">Acremonium chrysogenum</name>
    <dbReference type="NCBI Taxonomy" id="857340"/>
    <lineage>
        <taxon>Eukaryota</taxon>
        <taxon>Fungi</taxon>
        <taxon>Dikarya</taxon>
        <taxon>Ascomycota</taxon>
        <taxon>Pezizomycotina</taxon>
        <taxon>Sordariomycetes</taxon>
        <taxon>Hypocreomycetidae</taxon>
        <taxon>Hypocreales</taxon>
        <taxon>Bionectriaceae</taxon>
        <taxon>Hapsidospora</taxon>
    </lineage>
</organism>
<feature type="chain" id="PRO_5001815587" evidence="3">
    <location>
        <begin position="25"/>
        <end position="250"/>
    </location>
</feature>
<keyword evidence="3" id="KW-0732">Signal</keyword>
<evidence type="ECO:0000313" key="4">
    <source>
        <dbReference type="EMBL" id="KFH46786.1"/>
    </source>
</evidence>
<evidence type="ECO:0000256" key="3">
    <source>
        <dbReference type="SAM" id="SignalP"/>
    </source>
</evidence>
<dbReference type="GO" id="GO:0005789">
    <property type="term" value="C:endoplasmic reticulum membrane"/>
    <property type="evidence" value="ECO:0007669"/>
    <property type="project" value="TreeGrafter"/>
</dbReference>
<accession>A0A086TBQ4</accession>
<dbReference type="OrthoDB" id="3360032at2759"/>
<evidence type="ECO:0000256" key="1">
    <source>
        <dbReference type="SAM" id="MobiDB-lite"/>
    </source>
</evidence>
<gene>
    <name evidence="4" type="ORF">ACRE_024490</name>
</gene>
<dbReference type="GO" id="GO:0006506">
    <property type="term" value="P:GPI anchor biosynthetic process"/>
    <property type="evidence" value="ECO:0007669"/>
    <property type="project" value="TreeGrafter"/>
</dbReference>
<dbReference type="HOGENOM" id="CLU_062870_0_0_1"/>
<dbReference type="AlphaFoldDB" id="A0A086TBQ4"/>
<dbReference type="Proteomes" id="UP000029964">
    <property type="component" value="Unassembled WGS sequence"/>
</dbReference>
<feature type="compositionally biased region" description="Basic and acidic residues" evidence="1">
    <location>
        <begin position="153"/>
        <end position="163"/>
    </location>
</feature>
<evidence type="ECO:0000256" key="2">
    <source>
        <dbReference type="SAM" id="Phobius"/>
    </source>
</evidence>
<dbReference type="GO" id="GO:0000030">
    <property type="term" value="F:mannosyltransferase activity"/>
    <property type="evidence" value="ECO:0007669"/>
    <property type="project" value="TreeGrafter"/>
</dbReference>
<evidence type="ECO:0000313" key="5">
    <source>
        <dbReference type="Proteomes" id="UP000029964"/>
    </source>
</evidence>